<dbReference type="Proteomes" id="UP000544095">
    <property type="component" value="Unassembled WGS sequence"/>
</dbReference>
<sequence length="113" mass="12961">MGFESSDDLVTSYYVDEFEEASKLFHEQRFSSIRRLPGVFAEILKGVRRWEPSERRGLGEDVLKEAEAVLMLENSESWQSLQPITDAAMNKENMSTEQIYQNLSTVLPVELDA</sequence>
<organism evidence="1 2">
    <name type="scientific">Fusarium pseudoanthophilum</name>
    <dbReference type="NCBI Taxonomy" id="48495"/>
    <lineage>
        <taxon>Eukaryota</taxon>
        <taxon>Fungi</taxon>
        <taxon>Dikarya</taxon>
        <taxon>Ascomycota</taxon>
        <taxon>Pezizomycotina</taxon>
        <taxon>Sordariomycetes</taxon>
        <taxon>Hypocreomycetidae</taxon>
        <taxon>Hypocreales</taxon>
        <taxon>Nectriaceae</taxon>
        <taxon>Fusarium</taxon>
        <taxon>Fusarium fujikuroi species complex</taxon>
    </lineage>
</organism>
<dbReference type="EMBL" id="JAAOAR010000078">
    <property type="protein sequence ID" value="KAF5600845.1"/>
    <property type="molecule type" value="Genomic_DNA"/>
</dbReference>
<protein>
    <submittedName>
        <fullName evidence="1">Uncharacterized protein</fullName>
    </submittedName>
</protein>
<evidence type="ECO:0000313" key="1">
    <source>
        <dbReference type="EMBL" id="KAF5600845.1"/>
    </source>
</evidence>
<comment type="caution">
    <text evidence="1">The sequence shown here is derived from an EMBL/GenBank/DDBJ whole genome shotgun (WGS) entry which is preliminary data.</text>
</comment>
<name>A0A8H5UXA2_9HYPO</name>
<proteinExistence type="predicted"/>
<reference evidence="1 2" key="1">
    <citation type="submission" date="2020-05" db="EMBL/GenBank/DDBJ databases">
        <title>Identification and distribution of gene clusters putatively required for synthesis of sphingolipid metabolism inhibitors in phylogenetically diverse species of the filamentous fungus Fusarium.</title>
        <authorList>
            <person name="Kim H.-S."/>
            <person name="Busman M."/>
            <person name="Brown D.W."/>
            <person name="Divon H."/>
            <person name="Uhlig S."/>
            <person name="Proctor R.H."/>
        </authorList>
    </citation>
    <scope>NUCLEOTIDE SEQUENCE [LARGE SCALE GENOMIC DNA]</scope>
    <source>
        <strain evidence="1 2">NRRL 25211</strain>
    </source>
</reference>
<dbReference type="AlphaFoldDB" id="A0A8H5UXA2"/>
<accession>A0A8H5UXA2</accession>
<keyword evidence="2" id="KW-1185">Reference proteome</keyword>
<evidence type="ECO:0000313" key="2">
    <source>
        <dbReference type="Proteomes" id="UP000544095"/>
    </source>
</evidence>
<gene>
    <name evidence="1" type="ORF">FPANT_2004</name>
</gene>